<comment type="caution">
    <text evidence="1">The sequence shown here is derived from an EMBL/GenBank/DDBJ whole genome shotgun (WGS) entry which is preliminary data.</text>
</comment>
<organism evidence="1 2">
    <name type="scientific">Yeosuana aromativorans</name>
    <dbReference type="NCBI Taxonomy" id="288019"/>
    <lineage>
        <taxon>Bacteria</taxon>
        <taxon>Pseudomonadati</taxon>
        <taxon>Bacteroidota</taxon>
        <taxon>Flavobacteriia</taxon>
        <taxon>Flavobacteriales</taxon>
        <taxon>Flavobacteriaceae</taxon>
        <taxon>Yeosuana</taxon>
    </lineage>
</organism>
<reference evidence="1" key="2">
    <citation type="submission" date="2020-09" db="EMBL/GenBank/DDBJ databases">
        <authorList>
            <person name="Sun Q."/>
            <person name="Ohkuma M."/>
        </authorList>
    </citation>
    <scope>NUCLEOTIDE SEQUENCE</scope>
    <source>
        <strain evidence="1">JCM 12862</strain>
    </source>
</reference>
<keyword evidence="2" id="KW-1185">Reference proteome</keyword>
<proteinExistence type="predicted"/>
<evidence type="ECO:0000313" key="1">
    <source>
        <dbReference type="EMBL" id="GGK14697.1"/>
    </source>
</evidence>
<name>A0A8J3BHI8_9FLAO</name>
<protein>
    <submittedName>
        <fullName evidence="1">Uncharacterized protein</fullName>
    </submittedName>
</protein>
<dbReference type="AlphaFoldDB" id="A0A8J3BHI8"/>
<accession>A0A8J3BHI8</accession>
<dbReference type="EMBL" id="BMNR01000001">
    <property type="protein sequence ID" value="GGK14697.1"/>
    <property type="molecule type" value="Genomic_DNA"/>
</dbReference>
<dbReference type="Proteomes" id="UP000612329">
    <property type="component" value="Unassembled WGS sequence"/>
</dbReference>
<sequence length="64" mass="7601">MAADILLITLSLIRPKFVKNDQNFQKFVQITNFCLILRKLSCFWLLEKLIIKKTLTCERFVIKV</sequence>
<reference evidence="1" key="1">
    <citation type="journal article" date="2014" name="Int. J. Syst. Evol. Microbiol.">
        <title>Complete genome sequence of Corynebacterium casei LMG S-19264T (=DSM 44701T), isolated from a smear-ripened cheese.</title>
        <authorList>
            <consortium name="US DOE Joint Genome Institute (JGI-PGF)"/>
            <person name="Walter F."/>
            <person name="Albersmeier A."/>
            <person name="Kalinowski J."/>
            <person name="Ruckert C."/>
        </authorList>
    </citation>
    <scope>NUCLEOTIDE SEQUENCE</scope>
    <source>
        <strain evidence="1">JCM 12862</strain>
    </source>
</reference>
<gene>
    <name evidence="1" type="ORF">GCM10007962_06180</name>
</gene>
<evidence type="ECO:0000313" key="2">
    <source>
        <dbReference type="Proteomes" id="UP000612329"/>
    </source>
</evidence>